<keyword evidence="6 11" id="KW-0862">Zinc</keyword>
<dbReference type="GO" id="GO:0000439">
    <property type="term" value="C:transcription factor TFIIH core complex"/>
    <property type="evidence" value="ECO:0007669"/>
    <property type="project" value="UniProtKB-UniRule"/>
</dbReference>
<name>A0A4Y1QUV2_PRUDU</name>
<organism evidence="13">
    <name type="scientific">Prunus dulcis</name>
    <name type="common">Almond</name>
    <name type="synonym">Amygdalus dulcis</name>
    <dbReference type="NCBI Taxonomy" id="3755"/>
    <lineage>
        <taxon>Eukaryota</taxon>
        <taxon>Viridiplantae</taxon>
        <taxon>Streptophyta</taxon>
        <taxon>Embryophyta</taxon>
        <taxon>Tracheophyta</taxon>
        <taxon>Spermatophyta</taxon>
        <taxon>Magnoliopsida</taxon>
        <taxon>eudicotyledons</taxon>
        <taxon>Gunneridae</taxon>
        <taxon>Pentapetalae</taxon>
        <taxon>rosids</taxon>
        <taxon>fabids</taxon>
        <taxon>Rosales</taxon>
        <taxon>Rosaceae</taxon>
        <taxon>Amygdaloideae</taxon>
        <taxon>Amygdaleae</taxon>
        <taxon>Prunus</taxon>
    </lineage>
</organism>
<keyword evidence="9 11" id="KW-0234">DNA repair</keyword>
<feature type="chain" id="PRO_5021467086" description="General transcription and DNA repair factor IIH subunit TFB4" evidence="12">
    <location>
        <begin position="19"/>
        <end position="251"/>
    </location>
</feature>
<keyword evidence="12" id="KW-0732">Signal</keyword>
<sequence>MLVLTFLNSILLLNQLNQVVVIATGYNSCSYIYDSSTSTNQGSDNGRMPARCVNLLQKLEEFVIKDEQLIKEGLREGIASSLLSGSLSMALCCILYANACFKFGFVDIQRVFRSGPLHPQPRGSSDGPEQYVAIMNAIFSAQRSVVPIDSCYMGSSNSAFLQQASYITGGVYLKPQQPNGLFQYLSTVFATDLHSRAFLQLPKSLGVDFRASCFCHKKTIDMGYICSVSVFGQAQSDVNSTSNKKRKTPET</sequence>
<protein>
    <recommendedName>
        <fullName evidence="11">General transcription and DNA repair factor IIH subunit TFB4</fullName>
    </recommendedName>
    <alternativeName>
        <fullName evidence="11">RNA polymerase II transcription factor B subunit 4</fullName>
    </alternativeName>
</protein>
<comment type="subunit">
    <text evidence="11">Component of the 7-subunit TFIIH core complex composed of XPB, XPD, TFB1/GTF2H1, GTF2H2/P44, TFB4/GTF2H3, TFB2/GTF2H4 and TFB5/GTF2H5, which is active in NER. The core complex associates with the 3-subunit CDK-activating kinase (CAK) module composed of CYCH1/cyclin H1, CDKD and MAT1/At4g30820 to form the 10-subunit holoenzyme (holo-TFIIH) active in transcription.</text>
</comment>
<keyword evidence="10 11" id="KW-0539">Nucleus</keyword>
<dbReference type="Pfam" id="PF03850">
    <property type="entry name" value="Tfb4"/>
    <property type="match status" value="1"/>
</dbReference>
<proteinExistence type="inferred from homology"/>
<evidence type="ECO:0000256" key="7">
    <source>
        <dbReference type="ARBA" id="ARBA00023015"/>
    </source>
</evidence>
<evidence type="ECO:0000256" key="3">
    <source>
        <dbReference type="ARBA" id="ARBA00022723"/>
    </source>
</evidence>
<feature type="signal peptide" evidence="12">
    <location>
        <begin position="1"/>
        <end position="18"/>
    </location>
</feature>
<dbReference type="GO" id="GO:0005675">
    <property type="term" value="C:transcription factor TFIIH holo complex"/>
    <property type="evidence" value="ECO:0007669"/>
    <property type="project" value="UniProtKB-UniRule"/>
</dbReference>
<evidence type="ECO:0000256" key="4">
    <source>
        <dbReference type="ARBA" id="ARBA00022763"/>
    </source>
</evidence>
<dbReference type="GO" id="GO:0006289">
    <property type="term" value="P:nucleotide-excision repair"/>
    <property type="evidence" value="ECO:0007669"/>
    <property type="project" value="UniProtKB-UniRule"/>
</dbReference>
<comment type="subcellular location">
    <subcellularLocation>
        <location evidence="1 11">Nucleus</location>
    </subcellularLocation>
</comment>
<evidence type="ECO:0000256" key="8">
    <source>
        <dbReference type="ARBA" id="ARBA00023163"/>
    </source>
</evidence>
<keyword evidence="4 11" id="KW-0227">DNA damage</keyword>
<comment type="similarity">
    <text evidence="2 11">Belongs to the TFB4 family.</text>
</comment>
<reference evidence="13" key="1">
    <citation type="journal article" date="2019" name="Science">
        <title>Mutation of a bHLH transcription factor allowed almond domestication.</title>
        <authorList>
            <person name="Sanchez-Perez R."/>
            <person name="Pavan S."/>
            <person name="Mazzeo R."/>
            <person name="Moldovan C."/>
            <person name="Aiese Cigliano R."/>
            <person name="Del Cueto J."/>
            <person name="Ricciardi F."/>
            <person name="Lotti C."/>
            <person name="Ricciardi L."/>
            <person name="Dicenta F."/>
            <person name="Lopez-Marques R.L."/>
            <person name="Lindberg Moller B."/>
        </authorList>
    </citation>
    <scope>NUCLEOTIDE SEQUENCE</scope>
</reference>
<dbReference type="AlphaFoldDB" id="A0A4Y1QUV2"/>
<dbReference type="PANTHER" id="PTHR12831:SF0">
    <property type="entry name" value="GENERAL TRANSCRIPTION FACTOR IIH SUBUNIT 3"/>
    <property type="match status" value="1"/>
</dbReference>
<dbReference type="PANTHER" id="PTHR12831">
    <property type="entry name" value="TRANSCRIPTION INITIATION FACTOR IIH TFIIH , POLYPEPTIDE 3-RELATED"/>
    <property type="match status" value="1"/>
</dbReference>
<dbReference type="InterPro" id="IPR004600">
    <property type="entry name" value="TFIIH_Tfb4/GTF2H3"/>
</dbReference>
<evidence type="ECO:0000256" key="2">
    <source>
        <dbReference type="ARBA" id="ARBA00005273"/>
    </source>
</evidence>
<gene>
    <name evidence="13" type="ORF">Prudu_004246</name>
</gene>
<evidence type="ECO:0000256" key="6">
    <source>
        <dbReference type="ARBA" id="ARBA00022833"/>
    </source>
</evidence>
<keyword evidence="7 11" id="KW-0805">Transcription regulation</keyword>
<evidence type="ECO:0000256" key="11">
    <source>
        <dbReference type="RuleBase" id="RU368090"/>
    </source>
</evidence>
<evidence type="ECO:0000256" key="10">
    <source>
        <dbReference type="ARBA" id="ARBA00023242"/>
    </source>
</evidence>
<dbReference type="GO" id="GO:0006355">
    <property type="term" value="P:regulation of DNA-templated transcription"/>
    <property type="evidence" value="ECO:0007669"/>
    <property type="project" value="InterPro"/>
</dbReference>
<keyword evidence="5 11" id="KW-0863">Zinc-finger</keyword>
<dbReference type="GO" id="GO:0008270">
    <property type="term" value="F:zinc ion binding"/>
    <property type="evidence" value="ECO:0007669"/>
    <property type="project" value="UniProtKB-KW"/>
</dbReference>
<dbReference type="EMBL" id="AP019297">
    <property type="protein sequence ID" value="BBG95645.1"/>
    <property type="molecule type" value="Genomic_DNA"/>
</dbReference>
<keyword evidence="8 11" id="KW-0804">Transcription</keyword>
<evidence type="ECO:0000313" key="13">
    <source>
        <dbReference type="EMBL" id="BBG95645.1"/>
    </source>
</evidence>
<dbReference type="Gene3D" id="3.40.50.410">
    <property type="entry name" value="von Willebrand factor, type A domain"/>
    <property type="match status" value="1"/>
</dbReference>
<evidence type="ECO:0000256" key="12">
    <source>
        <dbReference type="SAM" id="SignalP"/>
    </source>
</evidence>
<evidence type="ECO:0000256" key="9">
    <source>
        <dbReference type="ARBA" id="ARBA00023204"/>
    </source>
</evidence>
<keyword evidence="3 11" id="KW-0479">Metal-binding</keyword>
<accession>A0A4Y1QUV2</accession>
<evidence type="ECO:0000256" key="1">
    <source>
        <dbReference type="ARBA" id="ARBA00004123"/>
    </source>
</evidence>
<comment type="function">
    <text evidence="11">Component of the general transcription and DNA repair factor IIH (TFIIH) core complex, which is involved in general and transcription-coupled nucleotide excision repair (NER) of damaged DNA and, when complexed to CAK, in RNA transcription by RNA polymerase II. In NER, TFIIH acts by opening DNA around the lesion to allow the excision of the damaged oligonucleotide and its replacement by a new DNA fragment. In transcription, TFIIH has an essential role in transcription initiation. When the pre-initiation complex (PIC) has been established, TFIIH is required for promoter opening and promoter escape. Phosphorylation of the C-terminal tail (CTD) of the largest subunit of RNA polymerase II by the kinase module CAK controls the initiation of transcription.</text>
</comment>
<dbReference type="InterPro" id="IPR036465">
    <property type="entry name" value="vWFA_dom_sf"/>
</dbReference>
<evidence type="ECO:0000256" key="5">
    <source>
        <dbReference type="ARBA" id="ARBA00022771"/>
    </source>
</evidence>